<keyword evidence="6" id="KW-1185">Reference proteome</keyword>
<dbReference type="Pfam" id="PF00106">
    <property type="entry name" value="adh_short"/>
    <property type="match status" value="1"/>
</dbReference>
<organism evidence="5 6">
    <name type="scientific">Nocardia jiangsuensis</name>
    <dbReference type="NCBI Taxonomy" id="1691563"/>
    <lineage>
        <taxon>Bacteria</taxon>
        <taxon>Bacillati</taxon>
        <taxon>Actinomycetota</taxon>
        <taxon>Actinomycetes</taxon>
        <taxon>Mycobacteriales</taxon>
        <taxon>Nocardiaceae</taxon>
        <taxon>Nocardia</taxon>
    </lineage>
</organism>
<sequence length="262" mass="26848">MVAITGAGAGIGRALALELSRRGARLSLADIDCQAVEDTRALCTGPHAPTVSVFDVGDRAQVQAYATGTVEHFGRIDAVINSAGVLHVGSVADSPLTDFDAVLRTNFFGTVQVTKAFLAQLLSQGTPGRIVTFSSALGLVAAAGHGPYTSAKFAIRGFTEALGADLAGTGIAAVGVYPGGIRTSIARAALLAPGIDREATVSRFEGHVARTDPDQAARIILTGVERGSARVLVGADAQLAEITARLAGARYERLIKLAGKLS</sequence>
<dbReference type="EMBL" id="JBHSAX010000006">
    <property type="protein sequence ID" value="MFC3961638.1"/>
    <property type="molecule type" value="Genomic_DNA"/>
</dbReference>
<evidence type="ECO:0000259" key="4">
    <source>
        <dbReference type="SMART" id="SM00822"/>
    </source>
</evidence>
<dbReference type="PRINTS" id="PR00080">
    <property type="entry name" value="SDRFAMILY"/>
</dbReference>
<accession>A0ABV8DP58</accession>
<proteinExistence type="inferred from homology"/>
<dbReference type="SUPFAM" id="SSF51735">
    <property type="entry name" value="NAD(P)-binding Rossmann-fold domains"/>
    <property type="match status" value="1"/>
</dbReference>
<dbReference type="CDD" id="cd05233">
    <property type="entry name" value="SDR_c"/>
    <property type="match status" value="1"/>
</dbReference>
<keyword evidence="2 5" id="KW-0560">Oxidoreductase</keyword>
<evidence type="ECO:0000256" key="1">
    <source>
        <dbReference type="ARBA" id="ARBA00006484"/>
    </source>
</evidence>
<reference evidence="6" key="1">
    <citation type="journal article" date="2019" name="Int. J. Syst. Evol. Microbiol.">
        <title>The Global Catalogue of Microorganisms (GCM) 10K type strain sequencing project: providing services to taxonomists for standard genome sequencing and annotation.</title>
        <authorList>
            <consortium name="The Broad Institute Genomics Platform"/>
            <consortium name="The Broad Institute Genome Sequencing Center for Infectious Disease"/>
            <person name="Wu L."/>
            <person name="Ma J."/>
        </authorList>
    </citation>
    <scope>NUCLEOTIDE SEQUENCE [LARGE SCALE GENOMIC DNA]</scope>
    <source>
        <strain evidence="6">CGMCC 4.7330</strain>
    </source>
</reference>
<dbReference type="RefSeq" id="WP_378611397.1">
    <property type="nucleotide sequence ID" value="NZ_JBHSAX010000006.1"/>
</dbReference>
<evidence type="ECO:0000256" key="3">
    <source>
        <dbReference type="RuleBase" id="RU000363"/>
    </source>
</evidence>
<dbReference type="PRINTS" id="PR00081">
    <property type="entry name" value="GDHRDH"/>
</dbReference>
<dbReference type="PANTHER" id="PTHR44196:SF1">
    <property type="entry name" value="DEHYDROGENASE_REDUCTASE SDR FAMILY MEMBER 7B"/>
    <property type="match status" value="1"/>
</dbReference>
<dbReference type="Proteomes" id="UP001595696">
    <property type="component" value="Unassembled WGS sequence"/>
</dbReference>
<comment type="similarity">
    <text evidence="1 3">Belongs to the short-chain dehydrogenases/reductases (SDR) family.</text>
</comment>
<dbReference type="GO" id="GO:0016491">
    <property type="term" value="F:oxidoreductase activity"/>
    <property type="evidence" value="ECO:0007669"/>
    <property type="project" value="UniProtKB-KW"/>
</dbReference>
<dbReference type="EC" id="1.-.-.-" evidence="5"/>
<dbReference type="InterPro" id="IPR002347">
    <property type="entry name" value="SDR_fam"/>
</dbReference>
<evidence type="ECO:0000256" key="2">
    <source>
        <dbReference type="ARBA" id="ARBA00023002"/>
    </source>
</evidence>
<comment type="caution">
    <text evidence="5">The sequence shown here is derived from an EMBL/GenBank/DDBJ whole genome shotgun (WGS) entry which is preliminary data.</text>
</comment>
<dbReference type="InterPro" id="IPR020904">
    <property type="entry name" value="Sc_DH/Rdtase_CS"/>
</dbReference>
<gene>
    <name evidence="5" type="ORF">ACFO0B_06520</name>
</gene>
<evidence type="ECO:0000313" key="6">
    <source>
        <dbReference type="Proteomes" id="UP001595696"/>
    </source>
</evidence>
<dbReference type="InterPro" id="IPR057326">
    <property type="entry name" value="KR_dom"/>
</dbReference>
<dbReference type="Gene3D" id="3.40.50.720">
    <property type="entry name" value="NAD(P)-binding Rossmann-like Domain"/>
    <property type="match status" value="1"/>
</dbReference>
<name>A0ABV8DP58_9NOCA</name>
<dbReference type="PROSITE" id="PS00061">
    <property type="entry name" value="ADH_SHORT"/>
    <property type="match status" value="1"/>
</dbReference>
<dbReference type="SMART" id="SM00822">
    <property type="entry name" value="PKS_KR"/>
    <property type="match status" value="1"/>
</dbReference>
<dbReference type="InterPro" id="IPR036291">
    <property type="entry name" value="NAD(P)-bd_dom_sf"/>
</dbReference>
<protein>
    <submittedName>
        <fullName evidence="5">SDR family NAD(P)-dependent oxidoreductase</fullName>
        <ecNumber evidence="5">1.-.-.-</ecNumber>
    </submittedName>
</protein>
<evidence type="ECO:0000313" key="5">
    <source>
        <dbReference type="EMBL" id="MFC3961638.1"/>
    </source>
</evidence>
<dbReference type="PANTHER" id="PTHR44196">
    <property type="entry name" value="DEHYDROGENASE/REDUCTASE SDR FAMILY MEMBER 7B"/>
    <property type="match status" value="1"/>
</dbReference>
<feature type="domain" description="Ketoreductase" evidence="4">
    <location>
        <begin position="2"/>
        <end position="184"/>
    </location>
</feature>